<dbReference type="AlphaFoldDB" id="A0A975G2V9"/>
<reference evidence="1" key="1">
    <citation type="submission" date="2021-04" db="EMBL/GenBank/DDBJ databases">
        <title>The complete genome sequence of Caulobacter sp. S6.</title>
        <authorList>
            <person name="Tang Y."/>
            <person name="Ouyang W."/>
            <person name="Liu Q."/>
            <person name="Huang B."/>
            <person name="Guo Z."/>
            <person name="Lei P."/>
        </authorList>
    </citation>
    <scope>NUCLEOTIDE SEQUENCE</scope>
    <source>
        <strain evidence="1">S6</strain>
    </source>
</reference>
<sequence>MSAVNLFSFVDLFARSVVATKHLLDKGAAHVSGLGVPEREMLNWRLAEDMHPLCFQVMVVANFSRTWTARVAGLEPPEGIAADLDVAGLNAGLDAALAYLRALTPEQFDGRDEIPLTFEIMPGMAPTFPAARWLTVFAATNVNFHVSMTYAILRNNGVPIGKADMFAAGLG</sequence>
<gene>
    <name evidence="1" type="ORF">KCG34_06660</name>
</gene>
<name>A0A975G2V9_9CAUL</name>
<dbReference type="SUPFAM" id="SSF109854">
    <property type="entry name" value="DinB/YfiT-like putative metalloenzymes"/>
    <property type="match status" value="1"/>
</dbReference>
<dbReference type="Pfam" id="PF09351">
    <property type="entry name" value="DUF1993"/>
    <property type="match status" value="1"/>
</dbReference>
<dbReference type="PANTHER" id="PTHR36922:SF1">
    <property type="entry name" value="DUF1993 DOMAIN-CONTAINING PROTEIN"/>
    <property type="match status" value="1"/>
</dbReference>
<dbReference type="Proteomes" id="UP000676409">
    <property type="component" value="Chromosome"/>
</dbReference>
<dbReference type="InterPro" id="IPR018531">
    <property type="entry name" value="DUF1993"/>
</dbReference>
<dbReference type="InterPro" id="IPR034660">
    <property type="entry name" value="DinB/YfiT-like"/>
</dbReference>
<evidence type="ECO:0000313" key="2">
    <source>
        <dbReference type="Proteomes" id="UP000676409"/>
    </source>
</evidence>
<dbReference type="EMBL" id="CP073078">
    <property type="protein sequence ID" value="QUD89557.1"/>
    <property type="molecule type" value="Genomic_DNA"/>
</dbReference>
<evidence type="ECO:0000313" key="1">
    <source>
        <dbReference type="EMBL" id="QUD89557.1"/>
    </source>
</evidence>
<proteinExistence type="predicted"/>
<dbReference type="Gene3D" id="1.20.120.450">
    <property type="entry name" value="dinb family like domain"/>
    <property type="match status" value="1"/>
</dbReference>
<dbReference type="RefSeq" id="WP_211939609.1">
    <property type="nucleotide sequence ID" value="NZ_CP073078.1"/>
</dbReference>
<dbReference type="PANTHER" id="PTHR36922">
    <property type="entry name" value="BLL2446 PROTEIN"/>
    <property type="match status" value="1"/>
</dbReference>
<keyword evidence="2" id="KW-1185">Reference proteome</keyword>
<accession>A0A975G2V9</accession>
<organism evidence="1 2">
    <name type="scientific">Phenylobacterium montanum</name>
    <dbReference type="NCBI Taxonomy" id="2823693"/>
    <lineage>
        <taxon>Bacteria</taxon>
        <taxon>Pseudomonadati</taxon>
        <taxon>Pseudomonadota</taxon>
        <taxon>Alphaproteobacteria</taxon>
        <taxon>Caulobacterales</taxon>
        <taxon>Caulobacteraceae</taxon>
        <taxon>Phenylobacterium</taxon>
    </lineage>
</organism>
<dbReference type="KEGG" id="caul:KCG34_06660"/>
<protein>
    <submittedName>
        <fullName evidence="1">DUF1993 domain-containing protein</fullName>
    </submittedName>
</protein>